<dbReference type="InterPro" id="IPR000883">
    <property type="entry name" value="Cyt_C_Oxase_1"/>
</dbReference>
<feature type="transmembrane region" description="Helical" evidence="15">
    <location>
        <begin position="425"/>
        <end position="446"/>
    </location>
</feature>
<gene>
    <name evidence="17" type="primary">cyoB</name>
    <name evidence="17" type="ORF">PQ455_16025</name>
</gene>
<keyword evidence="7 14" id="KW-0812">Transmembrane</keyword>
<reference evidence="17 18" key="1">
    <citation type="submission" date="2023-02" db="EMBL/GenBank/DDBJ databases">
        <title>Genome sequence of Sphingomonas naphthae.</title>
        <authorList>
            <person name="Kim S."/>
            <person name="Heo J."/>
            <person name="Kwon S.-W."/>
        </authorList>
    </citation>
    <scope>NUCLEOTIDE SEQUENCE [LARGE SCALE GENOMIC DNA]</scope>
    <source>
        <strain evidence="17 18">KACC 18716</strain>
    </source>
</reference>
<evidence type="ECO:0000256" key="1">
    <source>
        <dbReference type="ARBA" id="ARBA00004651"/>
    </source>
</evidence>
<dbReference type="NCBIfam" id="TIGR02843">
    <property type="entry name" value="CyoB"/>
    <property type="match status" value="1"/>
</dbReference>
<evidence type="ECO:0000313" key="17">
    <source>
        <dbReference type="EMBL" id="WCT73116.1"/>
    </source>
</evidence>
<evidence type="ECO:0000256" key="15">
    <source>
        <dbReference type="SAM" id="Phobius"/>
    </source>
</evidence>
<feature type="transmembrane region" description="Helical" evidence="15">
    <location>
        <begin position="67"/>
        <end position="84"/>
    </location>
</feature>
<evidence type="ECO:0000256" key="2">
    <source>
        <dbReference type="ARBA" id="ARBA00009578"/>
    </source>
</evidence>
<feature type="domain" description="Cytochrome oxidase subunit I profile" evidence="16">
    <location>
        <begin position="49"/>
        <end position="569"/>
    </location>
</feature>
<keyword evidence="8" id="KW-0479">Metal-binding</keyword>
<feature type="transmembrane region" description="Helical" evidence="15">
    <location>
        <begin position="501"/>
        <end position="528"/>
    </location>
</feature>
<evidence type="ECO:0000256" key="12">
    <source>
        <dbReference type="ARBA" id="ARBA00023008"/>
    </source>
</evidence>
<dbReference type="Gene3D" id="1.20.210.10">
    <property type="entry name" value="Cytochrome c oxidase-like, subunit I domain"/>
    <property type="match status" value="1"/>
</dbReference>
<dbReference type="InterPro" id="IPR023615">
    <property type="entry name" value="Cyt_c_Oxase_su1_BS"/>
</dbReference>
<keyword evidence="6 14" id="KW-0679">Respiratory chain</keyword>
<proteinExistence type="inferred from homology"/>
<keyword evidence="11" id="KW-0408">Iron</keyword>
<evidence type="ECO:0000256" key="8">
    <source>
        <dbReference type="ARBA" id="ARBA00022723"/>
    </source>
</evidence>
<evidence type="ECO:0000259" key="16">
    <source>
        <dbReference type="PROSITE" id="PS50855"/>
    </source>
</evidence>
<dbReference type="RefSeq" id="WP_273687104.1">
    <property type="nucleotide sequence ID" value="NZ_CP117411.1"/>
</dbReference>
<evidence type="ECO:0000256" key="4">
    <source>
        <dbReference type="ARBA" id="ARBA00022475"/>
    </source>
</evidence>
<keyword evidence="3 14" id="KW-0813">Transport</keyword>
<keyword evidence="10 15" id="KW-1133">Transmembrane helix</keyword>
<dbReference type="EMBL" id="CP117411">
    <property type="protein sequence ID" value="WCT73116.1"/>
    <property type="molecule type" value="Genomic_DNA"/>
</dbReference>
<dbReference type="CDD" id="cd01662">
    <property type="entry name" value="Ubiquinol_Oxidase_I"/>
    <property type="match status" value="1"/>
</dbReference>
<feature type="transmembrane region" description="Helical" evidence="15">
    <location>
        <begin position="320"/>
        <end position="344"/>
    </location>
</feature>
<protein>
    <submittedName>
        <fullName evidence="17">Cytochrome o ubiquinol oxidase subunit I</fullName>
    </submittedName>
</protein>
<evidence type="ECO:0000256" key="7">
    <source>
        <dbReference type="ARBA" id="ARBA00022692"/>
    </source>
</evidence>
<evidence type="ECO:0000256" key="13">
    <source>
        <dbReference type="ARBA" id="ARBA00023136"/>
    </source>
</evidence>
<comment type="subcellular location">
    <subcellularLocation>
        <location evidence="1">Cell membrane</location>
        <topology evidence="1">Multi-pass membrane protein</topology>
    </subcellularLocation>
</comment>
<keyword evidence="9 14" id="KW-0249">Electron transport</keyword>
<dbReference type="PROSITE" id="PS50855">
    <property type="entry name" value="COX1"/>
    <property type="match status" value="1"/>
</dbReference>
<dbReference type="Proteomes" id="UP001220395">
    <property type="component" value="Chromosome"/>
</dbReference>
<keyword evidence="5 14" id="KW-0349">Heme</keyword>
<dbReference type="SUPFAM" id="SSF81442">
    <property type="entry name" value="Cytochrome c oxidase subunit I-like"/>
    <property type="match status" value="1"/>
</dbReference>
<keyword evidence="4" id="KW-1003">Cell membrane</keyword>
<keyword evidence="12" id="KW-0186">Copper</keyword>
<feature type="transmembrane region" description="Helical" evidence="15">
    <location>
        <begin position="356"/>
        <end position="378"/>
    </location>
</feature>
<evidence type="ECO:0000256" key="10">
    <source>
        <dbReference type="ARBA" id="ARBA00022989"/>
    </source>
</evidence>
<sequence>MSADHSIWKTIFGRLTWESFPIHEPILIGTFAMVALGGLGVLYLVTRYRLWGWLWREWFTTVDHKRIGIMYMVLGLVMLLRGFADAVMMRLQQAIAFNGSEGYLNAHHYDQIFTAHGVIMIFFVAMPLVTGLMNYIVPLQIGARDVSFPFLNNFSFWMTTGGAVIVMMSLFIGEFARTGWLAYPPLSGLAYSPDVGVDYYIWGLQVAGVGTLLSGVNLIATIVKMRAPGMGMMKMPVFTWTSLCTNVLIVAAFPVLTAVLVLLSLDRYVGTAFFTNDFGGNPMMYVNLIWIWGHPEVYILILPAFGIFSEVTSTFSGKRLFGYTSMVYATVVITILSYIVWLHHFFTMGSGASVNSFFGITTMVISIPTGAKIFNWLFTMYRGRIRFELPMMWTMAFMLTFVIGGMTGVLLAVPPADFVLHNSLFLIAHFHNVIIGGVLFGLFAGINYWWPKAFGFKLDTVWGKRSFWLWVVGFWFAFMPLYILGLMGVTRRMRVFDDPSLQIWFVIAGFGAFLIALGIAAMLIQFAVSIRDRAKLADTTGDPWNGRTLEWATSSPPPDYNFAFTPVVHDGDAWADMKKRNYQRPIEGFRAIHMPSNTGTGVMLAGLSVIFSFAMIWYMWWLAGLSFVGLLAVAIGHTFNYKRDFHIPVKDVVRVEGARSKLLAGEA</sequence>
<feature type="transmembrane region" description="Helical" evidence="15">
    <location>
        <begin position="26"/>
        <end position="46"/>
    </location>
</feature>
<evidence type="ECO:0000256" key="6">
    <source>
        <dbReference type="ARBA" id="ARBA00022660"/>
    </source>
</evidence>
<feature type="transmembrane region" description="Helical" evidence="15">
    <location>
        <begin position="390"/>
        <end position="413"/>
    </location>
</feature>
<dbReference type="PANTHER" id="PTHR10422:SF35">
    <property type="entry name" value="CYTOCHROME BO(3) UBIQUINOL OXIDASE SUBUNIT 1"/>
    <property type="match status" value="1"/>
</dbReference>
<dbReference type="PRINTS" id="PR01165">
    <property type="entry name" value="CYCOXIDASEI"/>
</dbReference>
<evidence type="ECO:0000256" key="5">
    <source>
        <dbReference type="ARBA" id="ARBA00022617"/>
    </source>
</evidence>
<evidence type="ECO:0000256" key="14">
    <source>
        <dbReference type="RuleBase" id="RU000370"/>
    </source>
</evidence>
<feature type="transmembrane region" description="Helical" evidence="15">
    <location>
        <begin position="467"/>
        <end position="489"/>
    </location>
</feature>
<dbReference type="PROSITE" id="PS00077">
    <property type="entry name" value="COX1_CUB"/>
    <property type="match status" value="1"/>
</dbReference>
<dbReference type="InterPro" id="IPR036927">
    <property type="entry name" value="Cyt_c_oxase-like_su1_sf"/>
</dbReference>
<dbReference type="InterPro" id="IPR014207">
    <property type="entry name" value="Cyt_c_ubiqinol_oxidase_su1"/>
</dbReference>
<evidence type="ECO:0000256" key="9">
    <source>
        <dbReference type="ARBA" id="ARBA00022982"/>
    </source>
</evidence>
<dbReference type="Pfam" id="PF00115">
    <property type="entry name" value="COX1"/>
    <property type="match status" value="1"/>
</dbReference>
<keyword evidence="18" id="KW-1185">Reference proteome</keyword>
<dbReference type="PANTHER" id="PTHR10422">
    <property type="entry name" value="CYTOCHROME C OXIDASE SUBUNIT 1"/>
    <property type="match status" value="1"/>
</dbReference>
<feature type="transmembrane region" description="Helical" evidence="15">
    <location>
        <begin position="200"/>
        <end position="223"/>
    </location>
</feature>
<feature type="transmembrane region" description="Helical" evidence="15">
    <location>
        <begin position="243"/>
        <end position="265"/>
    </location>
</feature>
<feature type="transmembrane region" description="Helical" evidence="15">
    <location>
        <begin position="624"/>
        <end position="641"/>
    </location>
</feature>
<accession>A0ABY7TJI5</accession>
<feature type="transmembrane region" description="Helical" evidence="15">
    <location>
        <begin position="285"/>
        <end position="308"/>
    </location>
</feature>
<evidence type="ECO:0000256" key="3">
    <source>
        <dbReference type="ARBA" id="ARBA00022448"/>
    </source>
</evidence>
<dbReference type="InterPro" id="IPR023616">
    <property type="entry name" value="Cyt_c_oxase-like_su1_dom"/>
</dbReference>
<comment type="similarity">
    <text evidence="2 14">Belongs to the heme-copper respiratory oxidase family.</text>
</comment>
<name>A0ABY7TJI5_9SPHN</name>
<keyword evidence="13 15" id="KW-0472">Membrane</keyword>
<evidence type="ECO:0000313" key="18">
    <source>
        <dbReference type="Proteomes" id="UP001220395"/>
    </source>
</evidence>
<feature type="transmembrane region" description="Helical" evidence="15">
    <location>
        <begin position="113"/>
        <end position="136"/>
    </location>
</feature>
<organism evidence="17 18">
    <name type="scientific">Sphingomonas naphthae</name>
    <dbReference type="NCBI Taxonomy" id="1813468"/>
    <lineage>
        <taxon>Bacteria</taxon>
        <taxon>Pseudomonadati</taxon>
        <taxon>Pseudomonadota</taxon>
        <taxon>Alphaproteobacteria</taxon>
        <taxon>Sphingomonadales</taxon>
        <taxon>Sphingomonadaceae</taxon>
        <taxon>Sphingomonas</taxon>
    </lineage>
</organism>
<feature type="transmembrane region" description="Helical" evidence="15">
    <location>
        <begin position="156"/>
        <end position="180"/>
    </location>
</feature>
<evidence type="ECO:0000256" key="11">
    <source>
        <dbReference type="ARBA" id="ARBA00023004"/>
    </source>
</evidence>